<reference evidence="2 3" key="1">
    <citation type="journal article" date="2021" name="Plant Biotechnol. J.">
        <title>Multi-omics assisted identification of the key and species-specific regulatory components of drought-tolerant mechanisms in Gossypium stocksii.</title>
        <authorList>
            <person name="Yu D."/>
            <person name="Ke L."/>
            <person name="Zhang D."/>
            <person name="Wu Y."/>
            <person name="Sun Y."/>
            <person name="Mei J."/>
            <person name="Sun J."/>
            <person name="Sun Y."/>
        </authorList>
    </citation>
    <scope>NUCLEOTIDE SEQUENCE [LARGE SCALE GENOMIC DNA]</scope>
    <source>
        <strain evidence="3">cv. E1</strain>
        <tissue evidence="2">Leaf</tissue>
    </source>
</reference>
<accession>A0A9D3ZUZ3</accession>
<gene>
    <name evidence="2" type="ORF">J1N35_032703</name>
</gene>
<sequence length="73" mass="7868">MDTKKKSPFSRVVASSCKKHVDGDYDDNDGFDYAPIACMEGNGNDDDDDCDYAPAASLDGDDDDDSYDYAPAA</sequence>
<feature type="region of interest" description="Disordered" evidence="1">
    <location>
        <begin position="44"/>
        <end position="73"/>
    </location>
</feature>
<comment type="caution">
    <text evidence="2">The sequence shown here is derived from an EMBL/GenBank/DDBJ whole genome shotgun (WGS) entry which is preliminary data.</text>
</comment>
<proteinExistence type="predicted"/>
<organism evidence="2 3">
    <name type="scientific">Gossypium stocksii</name>
    <dbReference type="NCBI Taxonomy" id="47602"/>
    <lineage>
        <taxon>Eukaryota</taxon>
        <taxon>Viridiplantae</taxon>
        <taxon>Streptophyta</taxon>
        <taxon>Embryophyta</taxon>
        <taxon>Tracheophyta</taxon>
        <taxon>Spermatophyta</taxon>
        <taxon>Magnoliopsida</taxon>
        <taxon>eudicotyledons</taxon>
        <taxon>Gunneridae</taxon>
        <taxon>Pentapetalae</taxon>
        <taxon>rosids</taxon>
        <taxon>malvids</taxon>
        <taxon>Malvales</taxon>
        <taxon>Malvaceae</taxon>
        <taxon>Malvoideae</taxon>
        <taxon>Gossypium</taxon>
    </lineage>
</organism>
<evidence type="ECO:0000313" key="3">
    <source>
        <dbReference type="Proteomes" id="UP000828251"/>
    </source>
</evidence>
<evidence type="ECO:0000256" key="1">
    <source>
        <dbReference type="SAM" id="MobiDB-lite"/>
    </source>
</evidence>
<keyword evidence="3" id="KW-1185">Reference proteome</keyword>
<dbReference type="PANTHER" id="PTHR37077:SF1">
    <property type="match status" value="1"/>
</dbReference>
<dbReference type="Proteomes" id="UP000828251">
    <property type="component" value="Unassembled WGS sequence"/>
</dbReference>
<dbReference type="PANTHER" id="PTHR37077">
    <property type="match status" value="1"/>
</dbReference>
<dbReference type="EMBL" id="JAIQCV010000009">
    <property type="protein sequence ID" value="KAH1067716.1"/>
    <property type="molecule type" value="Genomic_DNA"/>
</dbReference>
<dbReference type="AlphaFoldDB" id="A0A9D3ZUZ3"/>
<name>A0A9D3ZUZ3_9ROSI</name>
<protein>
    <submittedName>
        <fullName evidence="2">Uncharacterized protein</fullName>
    </submittedName>
</protein>
<evidence type="ECO:0000313" key="2">
    <source>
        <dbReference type="EMBL" id="KAH1067716.1"/>
    </source>
</evidence>